<gene>
    <name evidence="1" type="ORF">K7C98_33270</name>
</gene>
<dbReference type="EMBL" id="JAIRAU010000047">
    <property type="protein sequence ID" value="MBZ5714130.1"/>
    <property type="molecule type" value="Genomic_DNA"/>
</dbReference>
<evidence type="ECO:0000313" key="2">
    <source>
        <dbReference type="Proteomes" id="UP001139031"/>
    </source>
</evidence>
<dbReference type="Proteomes" id="UP001139031">
    <property type="component" value="Unassembled WGS sequence"/>
</dbReference>
<sequence length="165" mass="16939">MPSLRPALARPTVKLRLLAALGGLTVVARVAALGPFAAAPLVAAPLLATGCGGCPWTSSSDATLAPATECLEIEVSDGDRHLETGEGGCVDPILFGTNTCAEPVTFVGASFGAEADIVVAPGEAFEFAVGLGEGEHEGEAYSFELDALRGDEPFTVSFRTFEPWS</sequence>
<name>A0ABS7U1A2_9BACT</name>
<keyword evidence="2" id="KW-1185">Reference proteome</keyword>
<protein>
    <recommendedName>
        <fullName evidence="3">Lipoprotein</fullName>
    </recommendedName>
</protein>
<evidence type="ECO:0000313" key="1">
    <source>
        <dbReference type="EMBL" id="MBZ5714130.1"/>
    </source>
</evidence>
<accession>A0ABS7U1A2</accession>
<evidence type="ECO:0008006" key="3">
    <source>
        <dbReference type="Google" id="ProtNLM"/>
    </source>
</evidence>
<comment type="caution">
    <text evidence="1">The sequence shown here is derived from an EMBL/GenBank/DDBJ whole genome shotgun (WGS) entry which is preliminary data.</text>
</comment>
<organism evidence="1 2">
    <name type="scientific">Nannocystis pusilla</name>
    <dbReference type="NCBI Taxonomy" id="889268"/>
    <lineage>
        <taxon>Bacteria</taxon>
        <taxon>Pseudomonadati</taxon>
        <taxon>Myxococcota</taxon>
        <taxon>Polyangia</taxon>
        <taxon>Nannocystales</taxon>
        <taxon>Nannocystaceae</taxon>
        <taxon>Nannocystis</taxon>
    </lineage>
</organism>
<reference evidence="1" key="1">
    <citation type="submission" date="2021-08" db="EMBL/GenBank/DDBJ databases">
        <authorList>
            <person name="Stevens D.C."/>
        </authorList>
    </citation>
    <scope>NUCLEOTIDE SEQUENCE</scope>
    <source>
        <strain evidence="1">DSM 53165</strain>
    </source>
</reference>
<dbReference type="RefSeq" id="WP_224195863.1">
    <property type="nucleotide sequence ID" value="NZ_JAIRAU010000047.1"/>
</dbReference>
<proteinExistence type="predicted"/>